<feature type="chain" id="PRO_5030882578" description="PH domain-containing protein" evidence="2">
    <location>
        <begin position="17"/>
        <end position="481"/>
    </location>
</feature>
<feature type="region of interest" description="Disordered" evidence="1">
    <location>
        <begin position="350"/>
        <end position="369"/>
    </location>
</feature>
<evidence type="ECO:0008006" key="4">
    <source>
        <dbReference type="Google" id="ProtNLM"/>
    </source>
</evidence>
<feature type="compositionally biased region" description="Polar residues" evidence="1">
    <location>
        <begin position="262"/>
        <end position="276"/>
    </location>
</feature>
<dbReference type="InterPro" id="IPR011993">
    <property type="entry name" value="PH-like_dom_sf"/>
</dbReference>
<evidence type="ECO:0000256" key="2">
    <source>
        <dbReference type="SAM" id="SignalP"/>
    </source>
</evidence>
<dbReference type="SUPFAM" id="SSF50729">
    <property type="entry name" value="PH domain-like"/>
    <property type="match status" value="1"/>
</dbReference>
<feature type="compositionally biased region" description="Basic and acidic residues" evidence="1">
    <location>
        <begin position="319"/>
        <end position="335"/>
    </location>
</feature>
<feature type="region of interest" description="Disordered" evidence="1">
    <location>
        <begin position="253"/>
        <end position="276"/>
    </location>
</feature>
<dbReference type="Gene3D" id="2.30.29.30">
    <property type="entry name" value="Pleckstrin-homology domain (PH domain)/Phosphotyrosine-binding domain (PTB)"/>
    <property type="match status" value="1"/>
</dbReference>
<dbReference type="EMBL" id="OC001988">
    <property type="protein sequence ID" value="CAD7261072.1"/>
    <property type="molecule type" value="Genomic_DNA"/>
</dbReference>
<dbReference type="CDD" id="cd00821">
    <property type="entry name" value="PH"/>
    <property type="match status" value="1"/>
</dbReference>
<organism evidence="3">
    <name type="scientific">Timema shepardi</name>
    <name type="common">Walking stick</name>
    <dbReference type="NCBI Taxonomy" id="629360"/>
    <lineage>
        <taxon>Eukaryota</taxon>
        <taxon>Metazoa</taxon>
        <taxon>Ecdysozoa</taxon>
        <taxon>Arthropoda</taxon>
        <taxon>Hexapoda</taxon>
        <taxon>Insecta</taxon>
        <taxon>Pterygota</taxon>
        <taxon>Neoptera</taxon>
        <taxon>Polyneoptera</taxon>
        <taxon>Phasmatodea</taxon>
        <taxon>Timematodea</taxon>
        <taxon>Timematoidea</taxon>
        <taxon>Timematidae</taxon>
        <taxon>Timema</taxon>
    </lineage>
</organism>
<reference evidence="3" key="1">
    <citation type="submission" date="2020-11" db="EMBL/GenBank/DDBJ databases">
        <authorList>
            <person name="Tran Van P."/>
        </authorList>
    </citation>
    <scope>NUCLEOTIDE SEQUENCE</scope>
</reference>
<feature type="signal peptide" evidence="2">
    <location>
        <begin position="1"/>
        <end position="16"/>
    </location>
</feature>
<name>A0A7R9G0C2_TIMSH</name>
<evidence type="ECO:0000256" key="1">
    <source>
        <dbReference type="SAM" id="MobiDB-lite"/>
    </source>
</evidence>
<proteinExistence type="predicted"/>
<feature type="compositionally biased region" description="Polar residues" evidence="1">
    <location>
        <begin position="308"/>
        <end position="317"/>
    </location>
</feature>
<feature type="region of interest" description="Disordered" evidence="1">
    <location>
        <begin position="299"/>
        <end position="335"/>
    </location>
</feature>
<protein>
    <recommendedName>
        <fullName evidence="4">PH domain-containing protein</fullName>
    </recommendedName>
</protein>
<evidence type="ECO:0000313" key="3">
    <source>
        <dbReference type="EMBL" id="CAD7261072.1"/>
    </source>
</evidence>
<dbReference type="AlphaFoldDB" id="A0A7R9G0C2"/>
<accession>A0A7R9G0C2</accession>
<sequence>MIPILFLLQSLLSGKSSEIHAIKKGLLWQQRDRIFSRWKERYFILTRDYLHCFKRASGEVGLIVIHVCVPGEVGLIVIHVCVPGEVGLIVIHVCVPGEVGLIVIHVCVPGEVGLIVIHVCVPGEVGLIVIHVCVPGEVGLIVIHVCVPGEVGLIVIHVCVPGEVGLIVIHVCVPGEVKLADVERVDWINRKTYSTIVLELGREGRVLLRAADGLEDWFELLELANVLVVLSSTAEDGEIEVRLSECMMASKERRRALRSSHDPSLQQHNGTLQNNNSINSTLDEWLLARHKIGCVQHLSDSVPDLNGEGNSRGSTGESSEEHQEENQWLRRRPPNHEQRLSLLTDIDINDSDTLLDTPPPSVTASIRGRPTSYRLNSDVFFMSPAVPSEASERLRYGGGTATPSFCSSRPVLTPVGSFRSTHLFNPSKMAADRYSVMSDAPQLTRYRERAHSEVHKLERHNWKMKAETNRRTSFMVHATQV</sequence>
<gene>
    <name evidence="3" type="ORF">TSIB3V08_LOCUS5221</name>
</gene>
<keyword evidence="2" id="KW-0732">Signal</keyword>